<dbReference type="InterPro" id="IPR033140">
    <property type="entry name" value="Lipase_GDXG_put_SER_AS"/>
</dbReference>
<evidence type="ECO:0000256" key="3">
    <source>
        <dbReference type="PROSITE-ProRule" id="PRU10038"/>
    </source>
</evidence>
<reference evidence="5 6" key="1">
    <citation type="submission" date="2020-04" db="EMBL/GenBank/DDBJ databases">
        <authorList>
            <person name="Klaysubun C."/>
            <person name="Duangmal K."/>
            <person name="Lipun K."/>
        </authorList>
    </citation>
    <scope>NUCLEOTIDE SEQUENCE [LARGE SCALE GENOMIC DNA]</scope>
    <source>
        <strain evidence="5 6">DSM 45300</strain>
    </source>
</reference>
<dbReference type="GO" id="GO:0016787">
    <property type="term" value="F:hydrolase activity"/>
    <property type="evidence" value="ECO:0007669"/>
    <property type="project" value="UniProtKB-KW"/>
</dbReference>
<evidence type="ECO:0000256" key="2">
    <source>
        <dbReference type="ARBA" id="ARBA00022801"/>
    </source>
</evidence>
<organism evidence="5 6">
    <name type="scientific">Pseudonocardia bannensis</name>
    <dbReference type="NCBI Taxonomy" id="630973"/>
    <lineage>
        <taxon>Bacteria</taxon>
        <taxon>Bacillati</taxon>
        <taxon>Actinomycetota</taxon>
        <taxon>Actinomycetes</taxon>
        <taxon>Pseudonocardiales</taxon>
        <taxon>Pseudonocardiaceae</taxon>
        <taxon>Pseudonocardia</taxon>
    </lineage>
</organism>
<comment type="caution">
    <text evidence="5">The sequence shown here is derived from an EMBL/GenBank/DDBJ whole genome shotgun (WGS) entry which is preliminary data.</text>
</comment>
<sequence length="309" mass="32634">MTLDAQARGLLDAMAAQGMKGFDEMTVPEARDAGLAFIGLQGEPEDVHEVYDRTVPGPAGDIPVRVYRPDGDGPHPVIVYFHGGGWVIGDIEVADKPCRTLSNVAGAAVVSVGYRKAPEDRYPAAPEDCYAATKWVAENAAELGIDASRIAVAGDSAGGNLAAVVALMAKDRGGPALAYQLLIYPATDGAGEYPSRVENGEGYLLTKGAMDWFYGHYLESPDVAEEPYVSPIRGELAGLPPATVITAGYDPLRDEGDAYAKALADAGVAVEHIENPSMIHGFFWMLGALEHTRGVYDQAGTHLRAAFGT</sequence>
<evidence type="ECO:0000256" key="1">
    <source>
        <dbReference type="ARBA" id="ARBA00010515"/>
    </source>
</evidence>
<dbReference type="InterPro" id="IPR050300">
    <property type="entry name" value="GDXG_lipolytic_enzyme"/>
</dbReference>
<proteinExistence type="inferred from homology"/>
<dbReference type="PANTHER" id="PTHR48081:SF8">
    <property type="entry name" value="ALPHA_BETA HYDROLASE FOLD-3 DOMAIN-CONTAINING PROTEIN-RELATED"/>
    <property type="match status" value="1"/>
</dbReference>
<dbReference type="PANTHER" id="PTHR48081">
    <property type="entry name" value="AB HYDROLASE SUPERFAMILY PROTEIN C4A8.06C"/>
    <property type="match status" value="1"/>
</dbReference>
<dbReference type="InterPro" id="IPR013094">
    <property type="entry name" value="AB_hydrolase_3"/>
</dbReference>
<evidence type="ECO:0000313" key="6">
    <source>
        <dbReference type="Proteomes" id="UP000586918"/>
    </source>
</evidence>
<protein>
    <submittedName>
        <fullName evidence="5">Alpha/beta hydrolase</fullName>
    </submittedName>
</protein>
<dbReference type="Pfam" id="PF07859">
    <property type="entry name" value="Abhydrolase_3"/>
    <property type="match status" value="1"/>
</dbReference>
<evidence type="ECO:0000313" key="5">
    <source>
        <dbReference type="EMBL" id="NMH93288.1"/>
    </source>
</evidence>
<dbReference type="RefSeq" id="WP_169413990.1">
    <property type="nucleotide sequence ID" value="NZ_JAAXKZ010000063.1"/>
</dbReference>
<dbReference type="EMBL" id="JAAXKZ010000063">
    <property type="protein sequence ID" value="NMH93288.1"/>
    <property type="molecule type" value="Genomic_DNA"/>
</dbReference>
<feature type="active site" evidence="3">
    <location>
        <position position="156"/>
    </location>
</feature>
<evidence type="ECO:0000259" key="4">
    <source>
        <dbReference type="Pfam" id="PF07859"/>
    </source>
</evidence>
<dbReference type="Gene3D" id="3.40.50.1820">
    <property type="entry name" value="alpha/beta hydrolase"/>
    <property type="match status" value="1"/>
</dbReference>
<feature type="domain" description="Alpha/beta hydrolase fold-3" evidence="4">
    <location>
        <begin position="78"/>
        <end position="283"/>
    </location>
</feature>
<accession>A0A848DKR6</accession>
<name>A0A848DKR6_9PSEU</name>
<comment type="similarity">
    <text evidence="1">Belongs to the 'GDXG' lipolytic enzyme family.</text>
</comment>
<dbReference type="Proteomes" id="UP000586918">
    <property type="component" value="Unassembled WGS sequence"/>
</dbReference>
<keyword evidence="2 5" id="KW-0378">Hydrolase</keyword>
<dbReference type="FunFam" id="3.40.50.1820:FF:000089">
    <property type="entry name" value="Alpha/beta hydrolase"/>
    <property type="match status" value="1"/>
</dbReference>
<dbReference type="PROSITE" id="PS01174">
    <property type="entry name" value="LIPASE_GDXG_SER"/>
    <property type="match status" value="1"/>
</dbReference>
<dbReference type="InterPro" id="IPR029058">
    <property type="entry name" value="AB_hydrolase_fold"/>
</dbReference>
<dbReference type="AlphaFoldDB" id="A0A848DKR6"/>
<gene>
    <name evidence="5" type="ORF">HF519_17260</name>
</gene>
<keyword evidence="6" id="KW-1185">Reference proteome</keyword>
<dbReference type="SUPFAM" id="SSF53474">
    <property type="entry name" value="alpha/beta-Hydrolases"/>
    <property type="match status" value="1"/>
</dbReference>